<evidence type="ECO:0000313" key="1">
    <source>
        <dbReference type="EMBL" id="RZT31828.1"/>
    </source>
</evidence>
<dbReference type="EMBL" id="SGXM01000008">
    <property type="protein sequence ID" value="RZT31828.1"/>
    <property type="molecule type" value="Genomic_DNA"/>
</dbReference>
<organism evidence="1 2">
    <name type="scientific">Cupriavidus agavae</name>
    <dbReference type="NCBI Taxonomy" id="1001822"/>
    <lineage>
        <taxon>Bacteria</taxon>
        <taxon>Pseudomonadati</taxon>
        <taxon>Pseudomonadota</taxon>
        <taxon>Betaproteobacteria</taxon>
        <taxon>Burkholderiales</taxon>
        <taxon>Burkholderiaceae</taxon>
        <taxon>Cupriavidus</taxon>
    </lineage>
</organism>
<sequence length="218" mass="23491">MLARCSTVFDALTRGGPPVYPTLADTRAVRADGFPMTTYLIATNEMMCRILARRMEAQDIPTPVRWHGPDWLLEPADLSDVTRTYRQVDNPDRSEPLPEQAVEMALVDCSGVGGDPRRLLDRVRERLAPRRWLVLSDALDPTLMTHAALLGASGCLAVPAPVELVCAAATLVWAGGQCFPRSALSVLRALPRLDVPAADGMTLPAAARLHADGSTAIG</sequence>
<evidence type="ECO:0000313" key="2">
    <source>
        <dbReference type="Proteomes" id="UP000291078"/>
    </source>
</evidence>
<keyword evidence="2" id="KW-1185">Reference proteome</keyword>
<accession>A0A4Q7RH54</accession>
<reference evidence="1 2" key="1">
    <citation type="journal article" date="2015" name="Stand. Genomic Sci.">
        <title>Genomic Encyclopedia of Bacterial and Archaeal Type Strains, Phase III: the genomes of soil and plant-associated and newly described type strains.</title>
        <authorList>
            <person name="Whitman W.B."/>
            <person name="Woyke T."/>
            <person name="Klenk H.P."/>
            <person name="Zhou Y."/>
            <person name="Lilburn T.G."/>
            <person name="Beck B.J."/>
            <person name="De Vos P."/>
            <person name="Vandamme P."/>
            <person name="Eisen J.A."/>
            <person name="Garrity G."/>
            <person name="Hugenholtz P."/>
            <person name="Kyrpides N.C."/>
        </authorList>
    </citation>
    <scope>NUCLEOTIDE SEQUENCE [LARGE SCALE GENOMIC DNA]</scope>
    <source>
        <strain evidence="1 2">ASC-9842</strain>
    </source>
</reference>
<name>A0A4Q7RH54_9BURK</name>
<dbReference type="AlphaFoldDB" id="A0A4Q7RH54"/>
<protein>
    <submittedName>
        <fullName evidence="1">Uncharacterized protein</fullName>
    </submittedName>
</protein>
<comment type="caution">
    <text evidence="1">The sequence shown here is derived from an EMBL/GenBank/DDBJ whole genome shotgun (WGS) entry which is preliminary data.</text>
</comment>
<proteinExistence type="predicted"/>
<gene>
    <name evidence="1" type="ORF">EV147_4328</name>
</gene>
<dbReference type="Proteomes" id="UP000291078">
    <property type="component" value="Unassembled WGS sequence"/>
</dbReference>